<reference evidence="2" key="1">
    <citation type="journal article" date="2014" name="Science">
        <title>Ancient hybridizations among the ancestral genomes of bread wheat.</title>
        <authorList>
            <consortium name="International Wheat Genome Sequencing Consortium,"/>
            <person name="Marcussen T."/>
            <person name="Sandve S.R."/>
            <person name="Heier L."/>
            <person name="Spannagl M."/>
            <person name="Pfeifer M."/>
            <person name="Jakobsen K.S."/>
            <person name="Wulff B.B."/>
            <person name="Steuernagel B."/>
            <person name="Mayer K.F."/>
            <person name="Olsen O.A."/>
        </authorList>
    </citation>
    <scope>NUCLEOTIDE SEQUENCE [LARGE SCALE GENOMIC DNA]</scope>
    <source>
        <strain evidence="2">cv. AL8/78</strain>
    </source>
</reference>
<evidence type="ECO:0000313" key="1">
    <source>
        <dbReference type="EnsemblPlants" id="AET3Gv20303600.30"/>
    </source>
</evidence>
<name>A0A453ED96_AEGTS</name>
<organism evidence="1 2">
    <name type="scientific">Aegilops tauschii subsp. strangulata</name>
    <name type="common">Goatgrass</name>
    <dbReference type="NCBI Taxonomy" id="200361"/>
    <lineage>
        <taxon>Eukaryota</taxon>
        <taxon>Viridiplantae</taxon>
        <taxon>Streptophyta</taxon>
        <taxon>Embryophyta</taxon>
        <taxon>Tracheophyta</taxon>
        <taxon>Spermatophyta</taxon>
        <taxon>Magnoliopsida</taxon>
        <taxon>Liliopsida</taxon>
        <taxon>Poales</taxon>
        <taxon>Poaceae</taxon>
        <taxon>BOP clade</taxon>
        <taxon>Pooideae</taxon>
        <taxon>Triticodae</taxon>
        <taxon>Triticeae</taxon>
        <taxon>Triticinae</taxon>
        <taxon>Aegilops</taxon>
    </lineage>
</organism>
<keyword evidence="2" id="KW-1185">Reference proteome</keyword>
<proteinExistence type="predicted"/>
<reference evidence="1" key="5">
    <citation type="journal article" date="2021" name="G3 (Bethesda)">
        <title>Aegilops tauschii genome assembly Aet v5.0 features greater sequence contiguity and improved annotation.</title>
        <authorList>
            <person name="Wang L."/>
            <person name="Zhu T."/>
            <person name="Rodriguez J.C."/>
            <person name="Deal K.R."/>
            <person name="Dubcovsky J."/>
            <person name="McGuire P.E."/>
            <person name="Lux T."/>
            <person name="Spannagl M."/>
            <person name="Mayer K.F.X."/>
            <person name="Baldrich P."/>
            <person name="Meyers B.C."/>
            <person name="Huo N."/>
            <person name="Gu Y.Q."/>
            <person name="Zhou H."/>
            <person name="Devos K.M."/>
            <person name="Bennetzen J.L."/>
            <person name="Unver T."/>
            <person name="Budak H."/>
            <person name="Gulick P.J."/>
            <person name="Galiba G."/>
            <person name="Kalapos B."/>
            <person name="Nelson D.R."/>
            <person name="Li P."/>
            <person name="You F.M."/>
            <person name="Luo M.C."/>
            <person name="Dvorak J."/>
        </authorList>
    </citation>
    <scope>NUCLEOTIDE SEQUENCE [LARGE SCALE GENOMIC DNA]</scope>
    <source>
        <strain evidence="1">cv. AL8/78</strain>
    </source>
</reference>
<protein>
    <recommendedName>
        <fullName evidence="3">START domain-containing protein</fullName>
    </recommendedName>
</protein>
<reference evidence="1" key="3">
    <citation type="journal article" date="2017" name="Nature">
        <title>Genome sequence of the progenitor of the wheat D genome Aegilops tauschii.</title>
        <authorList>
            <person name="Luo M.C."/>
            <person name="Gu Y.Q."/>
            <person name="Puiu D."/>
            <person name="Wang H."/>
            <person name="Twardziok S.O."/>
            <person name="Deal K.R."/>
            <person name="Huo N."/>
            <person name="Zhu T."/>
            <person name="Wang L."/>
            <person name="Wang Y."/>
            <person name="McGuire P.E."/>
            <person name="Liu S."/>
            <person name="Long H."/>
            <person name="Ramasamy R.K."/>
            <person name="Rodriguez J.C."/>
            <person name="Van S.L."/>
            <person name="Yuan L."/>
            <person name="Wang Z."/>
            <person name="Xia Z."/>
            <person name="Xiao L."/>
            <person name="Anderson O.D."/>
            <person name="Ouyang S."/>
            <person name="Liang Y."/>
            <person name="Zimin A.V."/>
            <person name="Pertea G."/>
            <person name="Qi P."/>
            <person name="Bennetzen J.L."/>
            <person name="Dai X."/>
            <person name="Dawson M.W."/>
            <person name="Muller H.G."/>
            <person name="Kugler K."/>
            <person name="Rivarola-Duarte L."/>
            <person name="Spannagl M."/>
            <person name="Mayer K.F.X."/>
            <person name="Lu F.H."/>
            <person name="Bevan M.W."/>
            <person name="Leroy P."/>
            <person name="Li P."/>
            <person name="You F.M."/>
            <person name="Sun Q."/>
            <person name="Liu Z."/>
            <person name="Lyons E."/>
            <person name="Wicker T."/>
            <person name="Salzberg S.L."/>
            <person name="Devos K.M."/>
            <person name="Dvorak J."/>
        </authorList>
    </citation>
    <scope>NUCLEOTIDE SEQUENCE [LARGE SCALE GENOMIC DNA]</scope>
    <source>
        <strain evidence="1">cv. AL8/78</strain>
    </source>
</reference>
<dbReference type="InterPro" id="IPR044830">
    <property type="entry name" value="HD-Zip_III"/>
</dbReference>
<dbReference type="AlphaFoldDB" id="A0A453ED96"/>
<dbReference type="Gramene" id="AET3Gv20303600.30">
    <property type="protein sequence ID" value="AET3Gv20303600.30"/>
    <property type="gene ID" value="AET3Gv20303600"/>
</dbReference>
<accession>A0A453ED96</accession>
<evidence type="ECO:0008006" key="3">
    <source>
        <dbReference type="Google" id="ProtNLM"/>
    </source>
</evidence>
<dbReference type="Proteomes" id="UP000015105">
    <property type="component" value="Chromosome 3D"/>
</dbReference>
<sequence length="108" mass="11636">ATFSDGLPMVSTGVLCAKASMLLQDVSPPSLLRFLREHRSQWADSSLDAFFASALKPNFSNLPMSRLGGFSGQVILPLAHTSDPEEVSSWSSVNYKIPCSVVSPCSIF</sequence>
<dbReference type="EnsemblPlants" id="AET3Gv20303600.30">
    <property type="protein sequence ID" value="AET3Gv20303600.30"/>
    <property type="gene ID" value="AET3Gv20303600"/>
</dbReference>
<reference evidence="2" key="2">
    <citation type="journal article" date="2017" name="Nat. Plants">
        <title>The Aegilops tauschii genome reveals multiple impacts of transposons.</title>
        <authorList>
            <person name="Zhao G."/>
            <person name="Zou C."/>
            <person name="Li K."/>
            <person name="Wang K."/>
            <person name="Li T."/>
            <person name="Gao L."/>
            <person name="Zhang X."/>
            <person name="Wang H."/>
            <person name="Yang Z."/>
            <person name="Liu X."/>
            <person name="Jiang W."/>
            <person name="Mao L."/>
            <person name="Kong X."/>
            <person name="Jiao Y."/>
            <person name="Jia J."/>
        </authorList>
    </citation>
    <scope>NUCLEOTIDE SEQUENCE [LARGE SCALE GENOMIC DNA]</scope>
    <source>
        <strain evidence="2">cv. AL8/78</strain>
    </source>
</reference>
<dbReference type="PANTHER" id="PTHR45950:SF1">
    <property type="entry name" value="HOMEOBOX-LEUCINE ZIPPER PROTEIN ATHB-15"/>
    <property type="match status" value="1"/>
</dbReference>
<evidence type="ECO:0000313" key="2">
    <source>
        <dbReference type="Proteomes" id="UP000015105"/>
    </source>
</evidence>
<dbReference type="PANTHER" id="PTHR45950">
    <property type="entry name" value="HOMEOBOX-LEUCINE ZIPPER PROTEIN ATHB-14"/>
    <property type="match status" value="1"/>
</dbReference>
<dbReference type="GO" id="GO:0003700">
    <property type="term" value="F:DNA-binding transcription factor activity"/>
    <property type="evidence" value="ECO:0007669"/>
    <property type="project" value="InterPro"/>
</dbReference>
<reference evidence="1" key="4">
    <citation type="submission" date="2019-03" db="UniProtKB">
        <authorList>
            <consortium name="EnsemblPlants"/>
        </authorList>
    </citation>
    <scope>IDENTIFICATION</scope>
</reference>